<feature type="compositionally biased region" description="Acidic residues" evidence="1">
    <location>
        <begin position="635"/>
        <end position="646"/>
    </location>
</feature>
<reference evidence="2 3" key="1">
    <citation type="journal article" date="2010" name="Nature">
        <title>Perigord black truffle genome uncovers evolutionary origins and mechanisms of symbiosis.</title>
        <authorList>
            <person name="Martin F."/>
            <person name="Kohler A."/>
            <person name="Murat C."/>
            <person name="Balestrini R."/>
            <person name="Coutinho P.M."/>
            <person name="Jaillon O."/>
            <person name="Montanini B."/>
            <person name="Morin E."/>
            <person name="Noel B."/>
            <person name="Percudani R."/>
            <person name="Porcel B."/>
            <person name="Rubini A."/>
            <person name="Amicucci A."/>
            <person name="Amselem J."/>
            <person name="Anthouard V."/>
            <person name="Arcioni S."/>
            <person name="Artiguenave F."/>
            <person name="Aury J.M."/>
            <person name="Ballario P."/>
            <person name="Bolchi A."/>
            <person name="Brenna A."/>
            <person name="Brun A."/>
            <person name="Buee M."/>
            <person name="Cantarel B."/>
            <person name="Chevalier G."/>
            <person name="Couloux A."/>
            <person name="Da Silva C."/>
            <person name="Denoeud F."/>
            <person name="Duplessis S."/>
            <person name="Ghignone S."/>
            <person name="Hilselberger B."/>
            <person name="Iotti M."/>
            <person name="Marcais B."/>
            <person name="Mello A."/>
            <person name="Miranda M."/>
            <person name="Pacioni G."/>
            <person name="Quesneville H."/>
            <person name="Riccioni C."/>
            <person name="Ruotolo R."/>
            <person name="Splivallo R."/>
            <person name="Stocchi V."/>
            <person name="Tisserant E."/>
            <person name="Viscomi A.R."/>
            <person name="Zambonelli A."/>
            <person name="Zampieri E."/>
            <person name="Henrissat B."/>
            <person name="Lebrun M.H."/>
            <person name="Paolocci F."/>
            <person name="Bonfante P."/>
            <person name="Ottonello S."/>
            <person name="Wincker P."/>
        </authorList>
    </citation>
    <scope>NUCLEOTIDE SEQUENCE [LARGE SCALE GENOMIC DNA]</scope>
    <source>
        <strain evidence="2 3">Mel28</strain>
    </source>
</reference>
<feature type="compositionally biased region" description="Polar residues" evidence="1">
    <location>
        <begin position="108"/>
        <end position="129"/>
    </location>
</feature>
<dbReference type="PANTHER" id="PTHR38701">
    <property type="entry name" value="CHROMOSOME 8, WHOLE GENOME SHOTGUN SEQUENCE"/>
    <property type="match status" value="1"/>
</dbReference>
<evidence type="ECO:0000256" key="1">
    <source>
        <dbReference type="SAM" id="MobiDB-lite"/>
    </source>
</evidence>
<evidence type="ECO:0000313" key="2">
    <source>
        <dbReference type="EMBL" id="CAZ81380.1"/>
    </source>
</evidence>
<gene>
    <name evidence="2" type="ORF">GSTUM_00003526001</name>
</gene>
<feature type="region of interest" description="Disordered" evidence="1">
    <location>
        <begin position="1"/>
        <end position="25"/>
    </location>
</feature>
<feature type="compositionally biased region" description="Low complexity" evidence="1">
    <location>
        <begin position="150"/>
        <end position="160"/>
    </location>
</feature>
<feature type="region of interest" description="Disordered" evidence="1">
    <location>
        <begin position="71"/>
        <end position="202"/>
    </location>
</feature>
<dbReference type="OMA" id="EYSVHVN"/>
<sequence length="726" mass="77540">MTAAQSVQDNVPGHSEEEGEIRPCALGSEGLRTVVMTATAAAIPSTTTFDPVVATPPIPVVASVAGDRQFRGKTSMSSNNKPPLKSLHTSNVGNNSPSSPAPRLATFQRPTSNSLHPNVTTRSPRSTARSGRAETICSPDSELHIPAARSSSSLEQRPSSATGSRVSVGSETPSNYRQQTTTHPAPWKQNSSTTGSNGVTPKFFHANQVRPARPPLSSNVSTTPPFSLKTPLGQPAMFFHADSIPTSARSHSPTPPIFSPRSPGQPGFVNDFIQNPHACVNEFTSSRPSAKVGGSRPASLVSMTPSTHSEPRSHVKFVYANGTEEILPPRKLGSEIGSAAPSPQIVQAPSLGSPTGALSPLGSPDPVANPQTQCFKSPHSSPRSSVDDSARHGRALSTSSTVDMMSLLKGESKGEDKDSGKASDDDALSVKAAAKAKIKSMEEAAANARRERKVLDLEISNTSLMAINKTLERQMRKQTAELRRYRRLSRTGRLSSGGKKGKKFSSHLSGGGDGEEVFDAQSASGGGASDADEEEESEEDDKGSSDEDGDDEKEDDDTVVVKPEAKKDKAPDGGRLDLDLSKHQALLEASTKMNVSLKRCQYIAEQLIEEGKRALEYKVQPSDIHLGGRVLTGDNGEEFEGETEDKEDLKMESMTADGIDDEEGEYSDRERDSWDKGEDEDEGDEGGSNGVYDEDDETSGGEDIYPFRDADRVILPRLAGYIEPTT</sequence>
<evidence type="ECO:0000313" key="3">
    <source>
        <dbReference type="Proteomes" id="UP000006911"/>
    </source>
</evidence>
<feature type="compositionally biased region" description="Basic and acidic residues" evidence="1">
    <location>
        <begin position="666"/>
        <end position="676"/>
    </location>
</feature>
<dbReference type="KEGG" id="tml:GSTUM_00003526001"/>
<dbReference type="HOGENOM" id="CLU_012103_1_0_1"/>
<dbReference type="InParanoid" id="D5GA37"/>
<proteinExistence type="predicted"/>
<feature type="compositionally biased region" description="Polar residues" evidence="1">
    <location>
        <begin position="369"/>
        <end position="384"/>
    </location>
</feature>
<dbReference type="eggNOG" id="ENOG502SDCC">
    <property type="taxonomic scope" value="Eukaryota"/>
</dbReference>
<feature type="compositionally biased region" description="Polar residues" evidence="1">
    <location>
        <begin position="161"/>
        <end position="199"/>
    </location>
</feature>
<feature type="region of interest" description="Disordered" evidence="1">
    <location>
        <begin position="332"/>
        <end position="405"/>
    </location>
</feature>
<dbReference type="GeneID" id="9187082"/>
<protein>
    <submittedName>
        <fullName evidence="2">(Perigord truffle) hypothetical protein</fullName>
    </submittedName>
</protein>
<keyword evidence="3" id="KW-1185">Reference proteome</keyword>
<dbReference type="EMBL" id="FN430072">
    <property type="protein sequence ID" value="CAZ81380.1"/>
    <property type="molecule type" value="Genomic_DNA"/>
</dbReference>
<organism evidence="2 3">
    <name type="scientific">Tuber melanosporum (strain Mel28)</name>
    <name type="common">Perigord black truffle</name>
    <dbReference type="NCBI Taxonomy" id="656061"/>
    <lineage>
        <taxon>Eukaryota</taxon>
        <taxon>Fungi</taxon>
        <taxon>Dikarya</taxon>
        <taxon>Ascomycota</taxon>
        <taxon>Pezizomycotina</taxon>
        <taxon>Pezizomycetes</taxon>
        <taxon>Pezizales</taxon>
        <taxon>Tuberaceae</taxon>
        <taxon>Tuber</taxon>
    </lineage>
</organism>
<feature type="compositionally biased region" description="Polar residues" evidence="1">
    <location>
        <begin position="72"/>
        <end position="98"/>
    </location>
</feature>
<feature type="region of interest" description="Disordered" evidence="1">
    <location>
        <begin position="481"/>
        <end position="578"/>
    </location>
</feature>
<dbReference type="Proteomes" id="UP000006911">
    <property type="component" value="Unassembled WGS sequence"/>
</dbReference>
<feature type="compositionally biased region" description="Polar residues" evidence="1">
    <location>
        <begin position="344"/>
        <end position="353"/>
    </location>
</feature>
<name>D5GA37_TUBMM</name>
<dbReference type="AlphaFoldDB" id="D5GA37"/>
<feature type="region of interest" description="Disordered" evidence="1">
    <location>
        <begin position="285"/>
        <end position="311"/>
    </location>
</feature>
<feature type="compositionally biased region" description="Basic and acidic residues" evidence="1">
    <location>
        <begin position="563"/>
        <end position="578"/>
    </location>
</feature>
<accession>D5GA37</accession>
<dbReference type="PANTHER" id="PTHR38701:SF1">
    <property type="entry name" value="UP-REGULATED DURING SEPTATION PROTEIN 1 DOMAIN-CONTAINING PROTEIN"/>
    <property type="match status" value="1"/>
</dbReference>
<feature type="compositionally biased region" description="Acidic residues" evidence="1">
    <location>
        <begin position="530"/>
        <end position="558"/>
    </location>
</feature>
<feature type="region of interest" description="Disordered" evidence="1">
    <location>
        <begin position="625"/>
        <end position="709"/>
    </location>
</feature>
<dbReference type="RefSeq" id="XP_002837189.1">
    <property type="nucleotide sequence ID" value="XM_002837143.1"/>
</dbReference>